<accession>A0A6J7HWN9</accession>
<dbReference type="Gene3D" id="3.20.20.80">
    <property type="entry name" value="Glycosidases"/>
    <property type="match status" value="1"/>
</dbReference>
<dbReference type="AlphaFoldDB" id="A0A6J7HWN9"/>
<proteinExistence type="predicted"/>
<protein>
    <submittedName>
        <fullName evidence="1">Unannotated protein</fullName>
    </submittedName>
</protein>
<name>A0A6J7HWN9_9ZZZZ</name>
<sequence>MAAVLAATSPIRARGIAGILASAVLALCANAPAADAKPIVGIAEQQAAAFTNPLFTPLGVRYARLNLAWDAMRYGWQLAELDAWMTTTHAAGIEPLVIFSQSRVKGRSRILPTPRQYGVVIDQLLARYPWVREFATWNEANHSGQPTAKSPARVAAYYETLRRHCAGCRIAAASLLDDPQLVAWARRLRSAIHRRGLPDPKLWALHNYIDVNNLRDTSTRAFLRGVQGTVWLTETGGIVRATSPRARRFKQGPQRAATVLKYILGPMATRNPRITRIYVYNFFGAAAPATWDSGLVTPAGNVRPSYRVVKDWFKGKGRSTVAR</sequence>
<dbReference type="InterPro" id="IPR017853">
    <property type="entry name" value="GH"/>
</dbReference>
<reference evidence="1" key="1">
    <citation type="submission" date="2020-05" db="EMBL/GenBank/DDBJ databases">
        <authorList>
            <person name="Chiriac C."/>
            <person name="Salcher M."/>
            <person name="Ghai R."/>
            <person name="Kavagutti S V."/>
        </authorList>
    </citation>
    <scope>NUCLEOTIDE SEQUENCE</scope>
</reference>
<dbReference type="SUPFAM" id="SSF51445">
    <property type="entry name" value="(Trans)glycosidases"/>
    <property type="match status" value="1"/>
</dbReference>
<organism evidence="1">
    <name type="scientific">freshwater metagenome</name>
    <dbReference type="NCBI Taxonomy" id="449393"/>
    <lineage>
        <taxon>unclassified sequences</taxon>
        <taxon>metagenomes</taxon>
        <taxon>ecological metagenomes</taxon>
    </lineage>
</organism>
<gene>
    <name evidence="1" type="ORF">UFOPK3674_00556</name>
</gene>
<evidence type="ECO:0000313" key="1">
    <source>
        <dbReference type="EMBL" id="CAB4921069.1"/>
    </source>
</evidence>
<dbReference type="EMBL" id="CAFBMX010000002">
    <property type="protein sequence ID" value="CAB4921069.1"/>
    <property type="molecule type" value="Genomic_DNA"/>
</dbReference>